<evidence type="ECO:0000259" key="2">
    <source>
        <dbReference type="Pfam" id="PF21307"/>
    </source>
</evidence>
<keyword evidence="5" id="KW-1185">Reference proteome</keyword>
<comment type="caution">
    <text evidence="4">The sequence shown here is derived from an EMBL/GenBank/DDBJ whole genome shotgun (WGS) entry which is preliminary data.</text>
</comment>
<sequence length="754" mass="84320">MIYLPIVRGSFLLPERFMCIVILAVLISGVASAQRKVAHSSTPLQRLWYTKPADRWLDALPLGNGSLGAMIFGGVDGERIQFNESSLCTGSLDKIGSFQPFGNIFLAWKYNTDASATAYRRSLVLNNAIHETSFKKGAIAFKRVYFTSHPDQALVGLITASKPKSINVEIKLKDVRGEKLTEGTSSLFFQGKLENGISYAACLIVKAKGGVVTPTDSSIIIRDADALNFYLTAATSFKLRAGAEFAAGENPEKLVRARAKRVSEKDIDKVLTDHKEDFSGLFDRVTLKLGDGPDKPTLQRLQDYTQGASDHDLEALLFQYGRYLLISSSRAGGTPANLQGLWNNDVKPEWYSQYTTNINIQMNYWSAEPTNLSECHEPLFDWVENLAAINRSTSDNVLKTSVGWVTYSTDNLMGGGSTWRIHRPGSAWLSQHFWERYAFTGDSLFLARRAYPLLKELVSYWDGHLVETSAGKLISPDGWSPEHGPHKDELDKRPYPGASYDQQIVYDLFTNYIDAAKKLKIDDGFCSNAERLRSKLLGPRVGKWGQLQEWAEDLDDSTDHHRHNSHLFAVYPGRQITLQQTPQWARAASRSLLSRGMESTGWSVAWRLNLWARLADGEHAYAQMRRLIQYAESPGQAEKCGLYANLFNAYPFQLDGNFGYTSAVAEMLLQSHENVIHLLPALPKAWADGEVKGLKARGNVEVAMRWKSNHLVNATLKAVRSGTYTFRYGDKVASVYLVANRPHVIDLKTKTHTQ</sequence>
<feature type="domain" description="Glycosyl hydrolase family 95 N-terminal" evidence="1">
    <location>
        <begin position="47"/>
        <end position="90"/>
    </location>
</feature>
<evidence type="ECO:0000259" key="3">
    <source>
        <dbReference type="Pfam" id="PF22124"/>
    </source>
</evidence>
<dbReference type="InterPro" id="IPR027414">
    <property type="entry name" value="GH95_N_dom"/>
</dbReference>
<dbReference type="Pfam" id="PF14498">
    <property type="entry name" value="Glyco_hyd_65N_2"/>
    <property type="match status" value="2"/>
</dbReference>
<feature type="domain" description="Alpha fucosidase A-like C-terminal" evidence="2">
    <location>
        <begin position="670"/>
        <end position="732"/>
    </location>
</feature>
<dbReference type="InterPro" id="IPR008928">
    <property type="entry name" value="6-hairpin_glycosidase_sf"/>
</dbReference>
<name>A0ABS1L258_9BACT</name>
<keyword evidence="4" id="KW-0378">Hydrolase</keyword>
<evidence type="ECO:0000313" key="4">
    <source>
        <dbReference type="EMBL" id="MBL0745781.1"/>
    </source>
</evidence>
<dbReference type="SUPFAM" id="SSF48208">
    <property type="entry name" value="Six-hairpin glycosidases"/>
    <property type="match status" value="1"/>
</dbReference>
<evidence type="ECO:0000259" key="1">
    <source>
        <dbReference type="Pfam" id="PF14498"/>
    </source>
</evidence>
<dbReference type="InterPro" id="IPR016518">
    <property type="entry name" value="Alpha-L-fucosidase"/>
</dbReference>
<gene>
    <name evidence="4" type="ORF">JI741_31395</name>
</gene>
<proteinExistence type="predicted"/>
<dbReference type="PIRSF" id="PIRSF007663">
    <property type="entry name" value="UCP007663"/>
    <property type="match status" value="1"/>
</dbReference>
<protein>
    <submittedName>
        <fullName evidence="4">Glycoside hydrolase family 95 protein</fullName>
    </submittedName>
</protein>
<dbReference type="InterPro" id="IPR054363">
    <property type="entry name" value="GH95_cat"/>
</dbReference>
<evidence type="ECO:0000313" key="5">
    <source>
        <dbReference type="Proteomes" id="UP000613030"/>
    </source>
</evidence>
<dbReference type="Gene3D" id="1.50.10.10">
    <property type="match status" value="1"/>
</dbReference>
<dbReference type="InterPro" id="IPR012341">
    <property type="entry name" value="6hp_glycosidase-like_sf"/>
</dbReference>
<reference evidence="4 5" key="1">
    <citation type="submission" date="2021-01" db="EMBL/GenBank/DDBJ databases">
        <title>Chryseolinea sp. Jin1 Genome sequencing and assembly.</title>
        <authorList>
            <person name="Kim I."/>
        </authorList>
    </citation>
    <scope>NUCLEOTIDE SEQUENCE [LARGE SCALE GENOMIC DNA]</scope>
    <source>
        <strain evidence="4 5">Jin1</strain>
    </source>
</reference>
<dbReference type="RefSeq" id="WP_202016413.1">
    <property type="nucleotide sequence ID" value="NZ_JAERRB010000019.1"/>
</dbReference>
<dbReference type="GO" id="GO:0016787">
    <property type="term" value="F:hydrolase activity"/>
    <property type="evidence" value="ECO:0007669"/>
    <property type="project" value="UniProtKB-KW"/>
</dbReference>
<dbReference type="Pfam" id="PF21307">
    <property type="entry name" value="Glyco_hydro_95_C"/>
    <property type="match status" value="1"/>
</dbReference>
<organism evidence="4 5">
    <name type="scientific">Chryseolinea lacunae</name>
    <dbReference type="NCBI Taxonomy" id="2801331"/>
    <lineage>
        <taxon>Bacteria</taxon>
        <taxon>Pseudomonadati</taxon>
        <taxon>Bacteroidota</taxon>
        <taxon>Cytophagia</taxon>
        <taxon>Cytophagales</taxon>
        <taxon>Fulvivirgaceae</taxon>
        <taxon>Chryseolinea</taxon>
    </lineage>
</organism>
<feature type="domain" description="Glycosyl hydrolase family 95 N-terminal" evidence="1">
    <location>
        <begin position="97"/>
        <end position="238"/>
    </location>
</feature>
<dbReference type="PANTHER" id="PTHR31084:SF0">
    <property type="entry name" value="ALPHA-L-FUCOSIDASE 2"/>
    <property type="match status" value="1"/>
</dbReference>
<dbReference type="InterPro" id="IPR049053">
    <property type="entry name" value="AFCA-like_C"/>
</dbReference>
<dbReference type="Pfam" id="PF22124">
    <property type="entry name" value="Glyco_hydro_95_cat"/>
    <property type="match status" value="1"/>
</dbReference>
<feature type="domain" description="Glycosyl hydrolase family 95 catalytic" evidence="3">
    <location>
        <begin position="267"/>
        <end position="668"/>
    </location>
</feature>
<dbReference type="Proteomes" id="UP000613030">
    <property type="component" value="Unassembled WGS sequence"/>
</dbReference>
<dbReference type="EMBL" id="JAERRB010000019">
    <property type="protein sequence ID" value="MBL0745781.1"/>
    <property type="molecule type" value="Genomic_DNA"/>
</dbReference>
<dbReference type="PANTHER" id="PTHR31084">
    <property type="entry name" value="ALPHA-L-FUCOSIDASE 2"/>
    <property type="match status" value="1"/>
</dbReference>
<accession>A0ABS1L258</accession>